<reference evidence="6 7" key="1">
    <citation type="submission" date="2023-02" db="EMBL/GenBank/DDBJ databases">
        <title>Genome sequence of Lentisphaera profundi SAORIC-696.</title>
        <authorList>
            <person name="Kim e."/>
            <person name="Cho J.-C."/>
            <person name="Choi A."/>
            <person name="Kang I."/>
        </authorList>
    </citation>
    <scope>NUCLEOTIDE SEQUENCE [LARGE SCALE GENOMIC DNA]</scope>
    <source>
        <strain evidence="6 7">SAORIC-696</strain>
    </source>
</reference>
<dbReference type="Proteomes" id="UP001214250">
    <property type="component" value="Chromosome 2"/>
</dbReference>
<evidence type="ECO:0000313" key="6">
    <source>
        <dbReference type="EMBL" id="WDE98861.1"/>
    </source>
</evidence>
<evidence type="ECO:0000256" key="4">
    <source>
        <dbReference type="ARBA" id="ARBA00023004"/>
    </source>
</evidence>
<dbReference type="EMBL" id="CP117812">
    <property type="protein sequence ID" value="WDE98861.1"/>
    <property type="molecule type" value="Genomic_DNA"/>
</dbReference>
<dbReference type="InterPro" id="IPR036188">
    <property type="entry name" value="FAD/NAD-bd_sf"/>
</dbReference>
<keyword evidence="7" id="KW-1185">Reference proteome</keyword>
<dbReference type="RefSeq" id="WP_274153730.1">
    <property type="nucleotide sequence ID" value="NZ_CP117812.1"/>
</dbReference>
<keyword evidence="3" id="KW-0560">Oxidoreductase</keyword>
<dbReference type="InterPro" id="IPR039650">
    <property type="entry name" value="HdrA-like"/>
</dbReference>
<evidence type="ECO:0000256" key="3">
    <source>
        <dbReference type="ARBA" id="ARBA00023002"/>
    </source>
</evidence>
<gene>
    <name evidence="6" type="ORF">PQO03_13555</name>
</gene>
<keyword evidence="1" id="KW-0004">4Fe-4S</keyword>
<dbReference type="SUPFAM" id="SSF51905">
    <property type="entry name" value="FAD/NAD(P)-binding domain"/>
    <property type="match status" value="1"/>
</dbReference>
<keyword evidence="2" id="KW-0479">Metal-binding</keyword>
<protein>
    <submittedName>
        <fullName evidence="6">FAD-dependent oxidoreductase</fullName>
    </submittedName>
</protein>
<dbReference type="Pfam" id="PF12831">
    <property type="entry name" value="FAD_oxidored"/>
    <property type="match status" value="1"/>
</dbReference>
<evidence type="ECO:0000256" key="2">
    <source>
        <dbReference type="ARBA" id="ARBA00022723"/>
    </source>
</evidence>
<proteinExistence type="predicted"/>
<sequence>MAESGVELFPNQIAIGLSKTGDAINSVDVRHTKTGIITRFNAPVFVDATGDGWLGFWAGAEFRYGREAASEFNESWEKHGDLWSPKVADNKVMGTSVLWNSHKGKNPSRFPSIPWAKAVAKNSDKIQGEWFWEYSNNNLNQIDDAEQIRDHMFRAIYGNFANAKKQPKHALQELKFVAHIGGRRESRRLMGDHIYKMSDATSGTYFDDTVVEEKRELDTHYQKKEKGHSADYLSTALFHHVDMYYIPFRSFYSKDISNLMMAGRCFSCTHVGLTGPRVMNTCAQMGIATGYAAALCKKHNSTPREVGKSHIKELRSLIGYS</sequence>
<evidence type="ECO:0000256" key="5">
    <source>
        <dbReference type="ARBA" id="ARBA00023014"/>
    </source>
</evidence>
<evidence type="ECO:0000256" key="1">
    <source>
        <dbReference type="ARBA" id="ARBA00022485"/>
    </source>
</evidence>
<keyword evidence="4" id="KW-0408">Iron</keyword>
<name>A0ABY7W1F9_9BACT</name>
<evidence type="ECO:0000313" key="7">
    <source>
        <dbReference type="Proteomes" id="UP001214250"/>
    </source>
</evidence>
<dbReference type="PANTHER" id="PTHR43498:SF1">
    <property type="entry name" value="COB--COM HETERODISULFIDE REDUCTASE IRON-SULFUR SUBUNIT A"/>
    <property type="match status" value="1"/>
</dbReference>
<keyword evidence="5" id="KW-0411">Iron-sulfur</keyword>
<dbReference type="PANTHER" id="PTHR43498">
    <property type="entry name" value="FERREDOXIN:COB-COM HETERODISULFIDE REDUCTASE SUBUNIT A"/>
    <property type="match status" value="1"/>
</dbReference>
<organism evidence="6 7">
    <name type="scientific">Lentisphaera profundi</name>
    <dbReference type="NCBI Taxonomy" id="1658616"/>
    <lineage>
        <taxon>Bacteria</taxon>
        <taxon>Pseudomonadati</taxon>
        <taxon>Lentisphaerota</taxon>
        <taxon>Lentisphaeria</taxon>
        <taxon>Lentisphaerales</taxon>
        <taxon>Lentisphaeraceae</taxon>
        <taxon>Lentisphaera</taxon>
    </lineage>
</organism>
<accession>A0ABY7W1F9</accession>